<evidence type="ECO:0000313" key="2">
    <source>
        <dbReference type="Proteomes" id="UP000266206"/>
    </source>
</evidence>
<comment type="caution">
    <text evidence="1">The sequence shown here is derived from an EMBL/GenBank/DDBJ whole genome shotgun (WGS) entry which is preliminary data.</text>
</comment>
<gene>
    <name evidence="1" type="ORF">CJP73_00125</name>
</gene>
<accession>A0A3A1YZI1</accession>
<proteinExistence type="predicted"/>
<evidence type="ECO:0000313" key="1">
    <source>
        <dbReference type="EMBL" id="RIY41894.1"/>
    </source>
</evidence>
<dbReference type="RefSeq" id="WP_119515131.1">
    <property type="nucleotide sequence ID" value="NZ_NQYH01000001.1"/>
</dbReference>
<sequence length="224" mass="26324">MKVLTSLEHQKLLQKHGAPVHSNGLTVWCAWFFGWSVEAVEVHLRTVEERLRGIDPHEPWVLDTIVREYVVETLQILGLPSGFSRHEQPYIWLHLFPHPRSSSSLYEFATDPDDAERPMEPLIPVLLILWCIKMRELAVEYRAIIGESDDVWILLLGDVRWIGHRLLLFTWPKGHVIRAQQELLNDYIEYFYFCRGCFDLESGSLSDRETPALREFAQRYRRAK</sequence>
<organism evidence="1 2">
    <name type="scientific">Neopusillimonas maritima</name>
    <dbReference type="NCBI Taxonomy" id="2026239"/>
    <lineage>
        <taxon>Bacteria</taxon>
        <taxon>Pseudomonadati</taxon>
        <taxon>Pseudomonadota</taxon>
        <taxon>Betaproteobacteria</taxon>
        <taxon>Burkholderiales</taxon>
        <taxon>Alcaligenaceae</taxon>
        <taxon>Neopusillimonas</taxon>
    </lineage>
</organism>
<name>A0A3A1YZI1_9BURK</name>
<dbReference type="Proteomes" id="UP000266206">
    <property type="component" value="Unassembled WGS sequence"/>
</dbReference>
<protein>
    <submittedName>
        <fullName evidence="1">Uncharacterized protein</fullName>
    </submittedName>
</protein>
<reference evidence="1 2" key="1">
    <citation type="submission" date="2017-08" db="EMBL/GenBank/DDBJ databases">
        <title>Pusillimonas indicus sp. nov., a member of the family Alcaligenaceae isolated from surface seawater.</title>
        <authorList>
            <person name="Li J."/>
        </authorList>
    </citation>
    <scope>NUCLEOTIDE SEQUENCE [LARGE SCALE GENOMIC DNA]</scope>
    <source>
        <strain evidence="1 2">L52-1-41</strain>
    </source>
</reference>
<dbReference type="AlphaFoldDB" id="A0A3A1YZI1"/>
<dbReference type="EMBL" id="NQYH01000001">
    <property type="protein sequence ID" value="RIY41894.1"/>
    <property type="molecule type" value="Genomic_DNA"/>
</dbReference>